<feature type="site" description="Interaction with galactose moiety of substrate glycoprotein" evidence="16">
    <location>
        <position position="170"/>
    </location>
</feature>
<feature type="binding site" evidence="14">
    <location>
        <position position="69"/>
    </location>
    <ligand>
        <name>UDP-alpha-D-glucuronate</name>
        <dbReference type="ChEBI" id="CHEBI:58052"/>
    </ligand>
</feature>
<dbReference type="SUPFAM" id="SSF53448">
    <property type="entry name" value="Nucleotide-diphospho-sugar transferases"/>
    <property type="match status" value="1"/>
</dbReference>
<protein>
    <recommendedName>
        <fullName evidence="3 17">Galactosylgalactosylxylosylprotein 3-beta-glucuronosyltransferase</fullName>
        <ecNumber evidence="3 17">2.4.1.135</ecNumber>
    </recommendedName>
</protein>
<comment type="subcellular location">
    <subcellularLocation>
        <location evidence="17">Golgi apparatus membrane</location>
        <topology evidence="17">Single-pass type II membrane protein</topology>
    </subcellularLocation>
    <subcellularLocation>
        <location evidence="1">Membrane</location>
        <topology evidence="1">Single-pass type II membrane protein</topology>
    </subcellularLocation>
</comment>
<dbReference type="EC" id="2.4.1.135" evidence="3 17"/>
<sequence length="275" mass="30951">MPCGKKTILCTVLVLCVCGFLLTYVRRVKETTIFVITPTYSRSTQQAELVRLCTVFNLAGNIHWIVIEDAMRSNKGLNDFLKSCGIPYTLLSAQTPSSNGRNTRHNVRGSAQRNAALTWLRQNYRPFQTKGVVFFGDDDNTYHPQLFNEMRSIKRGGTWPVGLLTNSQWEGCMTSVANRRKIAGFWTNWKPTRRFPIDMAAFAINLDIVLTHPNALFDYETVGEQEGLILSKLGFTNAFDLEPKADGCTKLLVWHTRSVQPDTSVSPPKTVANLI</sequence>
<evidence type="ECO:0000256" key="15">
    <source>
        <dbReference type="PIRSR" id="PIRSR605027-3"/>
    </source>
</evidence>
<comment type="cofactor">
    <cofactor evidence="15 17">
        <name>Mn(2+)</name>
        <dbReference type="ChEBI" id="CHEBI:29035"/>
    </cofactor>
</comment>
<keyword evidence="10" id="KW-0325">Glycoprotein</keyword>
<evidence type="ECO:0000256" key="12">
    <source>
        <dbReference type="ARBA" id="ARBA00047979"/>
    </source>
</evidence>
<keyword evidence="4 17" id="KW-0808">Transferase</keyword>
<dbReference type="WBParaSite" id="HNAJ_0000386701-mRNA-1">
    <property type="protein sequence ID" value="HNAJ_0000386701-mRNA-1"/>
    <property type="gene ID" value="HNAJ_0000386701"/>
</dbReference>
<evidence type="ECO:0000256" key="1">
    <source>
        <dbReference type="ARBA" id="ARBA00004606"/>
    </source>
</evidence>
<dbReference type="FunFam" id="3.90.550.10:FF:000044">
    <property type="entry name" value="Galactosylgalactosylxylosylprotein 3-beta-glucuronosyltransferase"/>
    <property type="match status" value="1"/>
</dbReference>
<evidence type="ECO:0000256" key="13">
    <source>
        <dbReference type="PIRSR" id="PIRSR605027-1"/>
    </source>
</evidence>
<feature type="binding site" evidence="14">
    <location>
        <position position="113"/>
    </location>
    <ligand>
        <name>UDP-alpha-D-glucuronate</name>
        <dbReference type="ChEBI" id="CHEBI:58052"/>
    </ligand>
</feature>
<evidence type="ECO:0000256" key="6">
    <source>
        <dbReference type="ARBA" id="ARBA00022723"/>
    </source>
</evidence>
<dbReference type="AlphaFoldDB" id="A0A0R3T9X8"/>
<evidence type="ECO:0000256" key="16">
    <source>
        <dbReference type="PIRSR" id="PIRSR605027-4"/>
    </source>
</evidence>
<dbReference type="STRING" id="102285.A0A0R3T9X8"/>
<feature type="binding site" evidence="14">
    <location>
        <begin position="255"/>
        <end position="257"/>
    </location>
    <ligand>
        <name>UDP-alpha-D-glucuronate</name>
        <dbReference type="ChEBI" id="CHEBI:58052"/>
    </ligand>
</feature>
<evidence type="ECO:0000313" key="20">
    <source>
        <dbReference type="WBParaSite" id="HNAJ_0000386701-mRNA-1"/>
    </source>
</evidence>
<evidence type="ECO:0000256" key="2">
    <source>
        <dbReference type="ARBA" id="ARBA00007706"/>
    </source>
</evidence>
<feature type="binding site" evidence="15">
    <location>
        <position position="139"/>
    </location>
    <ligand>
        <name>Mn(2+)</name>
        <dbReference type="ChEBI" id="CHEBI:29035"/>
    </ligand>
</feature>
<feature type="binding site" evidence="14">
    <location>
        <begin position="38"/>
        <end position="40"/>
    </location>
    <ligand>
        <name>UDP-alpha-D-glucuronate</name>
        <dbReference type="ChEBI" id="CHEBI:58052"/>
    </ligand>
</feature>
<evidence type="ECO:0000256" key="14">
    <source>
        <dbReference type="PIRSR" id="PIRSR605027-2"/>
    </source>
</evidence>
<dbReference type="Gene3D" id="3.90.550.10">
    <property type="entry name" value="Spore Coat Polysaccharide Biosynthesis Protein SpsA, Chain A"/>
    <property type="match status" value="1"/>
</dbReference>
<gene>
    <name evidence="18" type="ORF">HNAJ_LOCUS3865</name>
</gene>
<dbReference type="CDD" id="cd00218">
    <property type="entry name" value="GlcAT-I"/>
    <property type="match status" value="1"/>
</dbReference>
<dbReference type="InterPro" id="IPR005027">
    <property type="entry name" value="Glyco_trans_43"/>
</dbReference>
<dbReference type="InterPro" id="IPR029044">
    <property type="entry name" value="Nucleotide-diphossugar_trans"/>
</dbReference>
<evidence type="ECO:0000256" key="3">
    <source>
        <dbReference type="ARBA" id="ARBA00012641"/>
    </source>
</evidence>
<dbReference type="PANTHER" id="PTHR10896:SF65">
    <property type="entry name" value="GALACTOSYLGALACTOSYLXYLOSYLPROTEIN 3-BETA-GLUCURONOSYLTRANSFERASE 3"/>
    <property type="match status" value="1"/>
</dbReference>
<evidence type="ECO:0000256" key="9">
    <source>
        <dbReference type="ARBA" id="ARBA00023136"/>
    </source>
</evidence>
<reference evidence="18 19" key="2">
    <citation type="submission" date="2018-11" db="EMBL/GenBank/DDBJ databases">
        <authorList>
            <consortium name="Pathogen Informatics"/>
        </authorList>
    </citation>
    <scope>NUCLEOTIDE SEQUENCE [LARGE SCALE GENOMIC DNA]</scope>
</reference>
<comment type="catalytic activity">
    <reaction evidence="12 17">
        <text>3-O-(beta-D-galactosyl-(1-&gt;3)-beta-D-galactosyl-(1-&gt;4)-beta-D-xylosyl)-L-seryl-[protein] + UDP-alpha-D-glucuronate = 3-O-(beta-D-GlcA-(1-&gt;3)-beta-D-Gal-(1-&gt;3)-beta-D-Gal-(1-&gt;4)-beta-D-Xyl)-L-seryl-[protein] + UDP + H(+)</text>
        <dbReference type="Rhea" id="RHEA:24168"/>
        <dbReference type="Rhea" id="RHEA-COMP:12571"/>
        <dbReference type="Rhea" id="RHEA-COMP:12573"/>
        <dbReference type="ChEBI" id="CHEBI:15378"/>
        <dbReference type="ChEBI" id="CHEBI:58052"/>
        <dbReference type="ChEBI" id="CHEBI:58223"/>
        <dbReference type="ChEBI" id="CHEBI:132090"/>
        <dbReference type="ChEBI" id="CHEBI:132093"/>
        <dbReference type="EC" id="2.4.1.135"/>
    </reaction>
</comment>
<feature type="binding site" evidence="14">
    <location>
        <position position="108"/>
    </location>
    <ligand>
        <name>UDP-alpha-D-glucuronate</name>
        <dbReference type="ChEBI" id="CHEBI:58052"/>
    </ligand>
</feature>
<evidence type="ECO:0000256" key="8">
    <source>
        <dbReference type="ARBA" id="ARBA00022989"/>
    </source>
</evidence>
<evidence type="ECO:0000256" key="4">
    <source>
        <dbReference type="ARBA" id="ARBA00022679"/>
    </source>
</evidence>
<evidence type="ECO:0000256" key="11">
    <source>
        <dbReference type="ARBA" id="ARBA00023211"/>
    </source>
</evidence>
<comment type="pathway">
    <text evidence="17">Protein modification; protein glycosylation.</text>
</comment>
<dbReference type="GO" id="GO:0046872">
    <property type="term" value="F:metal ion binding"/>
    <property type="evidence" value="ECO:0007669"/>
    <property type="project" value="UniProtKB-KW"/>
</dbReference>
<evidence type="ECO:0000256" key="10">
    <source>
        <dbReference type="ARBA" id="ARBA00023180"/>
    </source>
</evidence>
<keyword evidence="5" id="KW-0812">Transmembrane</keyword>
<dbReference type="GO" id="GO:0000139">
    <property type="term" value="C:Golgi membrane"/>
    <property type="evidence" value="ECO:0007669"/>
    <property type="project" value="UniProtKB-SubCell"/>
</dbReference>
<keyword evidence="9" id="KW-0472">Membrane</keyword>
<keyword evidence="17" id="KW-0333">Golgi apparatus</keyword>
<dbReference type="Pfam" id="PF03360">
    <property type="entry name" value="Glyco_transf_43"/>
    <property type="match status" value="1"/>
</dbReference>
<keyword evidence="19" id="KW-1185">Reference proteome</keyword>
<dbReference type="UniPathway" id="UPA00378"/>
<keyword evidence="8" id="KW-1133">Transmembrane helix</keyword>
<keyword evidence="11 15" id="KW-0464">Manganese</keyword>
<dbReference type="EMBL" id="UZAE01002419">
    <property type="protein sequence ID" value="VDN99724.1"/>
    <property type="molecule type" value="Genomic_DNA"/>
</dbReference>
<keyword evidence="7 17" id="KW-0735">Signal-anchor</keyword>
<evidence type="ECO:0000313" key="18">
    <source>
        <dbReference type="EMBL" id="VDN99724.1"/>
    </source>
</evidence>
<evidence type="ECO:0000256" key="17">
    <source>
        <dbReference type="RuleBase" id="RU363127"/>
    </source>
</evidence>
<organism evidence="20">
    <name type="scientific">Rodentolepis nana</name>
    <name type="common">Dwarf tapeworm</name>
    <name type="synonym">Hymenolepis nana</name>
    <dbReference type="NCBI Taxonomy" id="102285"/>
    <lineage>
        <taxon>Eukaryota</taxon>
        <taxon>Metazoa</taxon>
        <taxon>Spiralia</taxon>
        <taxon>Lophotrochozoa</taxon>
        <taxon>Platyhelminthes</taxon>
        <taxon>Cestoda</taxon>
        <taxon>Eucestoda</taxon>
        <taxon>Cyclophyllidea</taxon>
        <taxon>Hymenolepididae</taxon>
        <taxon>Rodentolepis</taxon>
    </lineage>
</organism>
<dbReference type="PANTHER" id="PTHR10896">
    <property type="entry name" value="GALACTOSYLGALACTOSYLXYLOSYLPROTEIN 3-BETA-GLUCURONOSYLTRANSFERASE BETA-1,3-GLUCURONYLTRANSFERASE"/>
    <property type="match status" value="1"/>
</dbReference>
<reference evidence="20" key="1">
    <citation type="submission" date="2017-02" db="UniProtKB">
        <authorList>
            <consortium name="WormBaseParasite"/>
        </authorList>
    </citation>
    <scope>IDENTIFICATION</scope>
</reference>
<accession>A0A0R3T9X8</accession>
<evidence type="ECO:0000256" key="7">
    <source>
        <dbReference type="ARBA" id="ARBA00022968"/>
    </source>
</evidence>
<name>A0A0R3T9X8_RODNA</name>
<dbReference type="OrthoDB" id="675023at2759"/>
<evidence type="ECO:0000313" key="19">
    <source>
        <dbReference type="Proteomes" id="UP000278807"/>
    </source>
</evidence>
<dbReference type="GO" id="GO:0015018">
    <property type="term" value="F:galactosylgalactosylxylosylprotein 3-beta-glucuronosyltransferase activity"/>
    <property type="evidence" value="ECO:0007669"/>
    <property type="project" value="UniProtKB-UniRule"/>
</dbReference>
<proteinExistence type="inferred from homology"/>
<feature type="binding site" evidence="14">
    <location>
        <begin position="137"/>
        <end position="139"/>
    </location>
    <ligand>
        <name>UDP-alpha-D-glucuronate</name>
        <dbReference type="ChEBI" id="CHEBI:58052"/>
    </ligand>
</feature>
<dbReference type="Proteomes" id="UP000278807">
    <property type="component" value="Unassembled WGS sequence"/>
</dbReference>
<feature type="active site" description="Proton donor/acceptor" evidence="13">
    <location>
        <position position="226"/>
    </location>
</feature>
<dbReference type="GO" id="GO:0005975">
    <property type="term" value="P:carbohydrate metabolic process"/>
    <property type="evidence" value="ECO:0007669"/>
    <property type="project" value="TreeGrafter"/>
</dbReference>
<keyword evidence="6 15" id="KW-0479">Metal-binding</keyword>
<dbReference type="GO" id="GO:0050650">
    <property type="term" value="P:chondroitin sulfate proteoglycan biosynthetic process"/>
    <property type="evidence" value="ECO:0007669"/>
    <property type="project" value="TreeGrafter"/>
</dbReference>
<comment type="similarity">
    <text evidence="2 17">Belongs to the glycosyltransferase 43 family.</text>
</comment>
<evidence type="ECO:0000256" key="5">
    <source>
        <dbReference type="ARBA" id="ARBA00022692"/>
    </source>
</evidence>